<accession>A0A6N6N0H3</accession>
<organism evidence="1 2">
    <name type="scientific">Pseudodesulfovibrio senegalensis</name>
    <dbReference type="NCBI Taxonomy" id="1721087"/>
    <lineage>
        <taxon>Bacteria</taxon>
        <taxon>Pseudomonadati</taxon>
        <taxon>Thermodesulfobacteriota</taxon>
        <taxon>Desulfovibrionia</taxon>
        <taxon>Desulfovibrionales</taxon>
        <taxon>Desulfovibrionaceae</taxon>
    </lineage>
</organism>
<dbReference type="AlphaFoldDB" id="A0A6N6N0H3"/>
<dbReference type="OrthoDB" id="5456548at2"/>
<evidence type="ECO:0000313" key="2">
    <source>
        <dbReference type="Proteomes" id="UP000438699"/>
    </source>
</evidence>
<dbReference type="RefSeq" id="WP_151151930.1">
    <property type="nucleotide sequence ID" value="NZ_WAIE01000009.1"/>
</dbReference>
<name>A0A6N6N0H3_9BACT</name>
<proteinExistence type="predicted"/>
<dbReference type="Proteomes" id="UP000438699">
    <property type="component" value="Unassembled WGS sequence"/>
</dbReference>
<keyword evidence="2" id="KW-1185">Reference proteome</keyword>
<protein>
    <submittedName>
        <fullName evidence="1">Uncharacterized protein</fullName>
    </submittedName>
</protein>
<evidence type="ECO:0000313" key="1">
    <source>
        <dbReference type="EMBL" id="KAB1438960.1"/>
    </source>
</evidence>
<dbReference type="EMBL" id="WAIE01000009">
    <property type="protein sequence ID" value="KAB1438960.1"/>
    <property type="molecule type" value="Genomic_DNA"/>
</dbReference>
<reference evidence="1 2" key="1">
    <citation type="journal article" date="2017" name="Int. J. Syst. Evol. Microbiol.">
        <title>Desulfovibrio senegalensis sp. nov., a mesophilic sulfate reducer isolated from marine sediment.</title>
        <authorList>
            <person name="Thioye A."/>
            <person name="Gam Z.B.A."/>
            <person name="Mbengue M."/>
            <person name="Cayol J.L."/>
            <person name="Joseph-Bartoli M."/>
            <person name="Toure-Kane C."/>
            <person name="Labat M."/>
        </authorList>
    </citation>
    <scope>NUCLEOTIDE SEQUENCE [LARGE SCALE GENOMIC DNA]</scope>
    <source>
        <strain evidence="1 2">DSM 101509</strain>
    </source>
</reference>
<comment type="caution">
    <text evidence="1">The sequence shown here is derived from an EMBL/GenBank/DDBJ whole genome shotgun (WGS) entry which is preliminary data.</text>
</comment>
<sequence length="185" mass="20735">MSASETALRFEILKIAGGWLDMRLHVDGTSYDLTVSSVFSEPLRDLCDCLYDAVTGDTGNWANGDMPHFVFEWLGEGWLYEWKVSALAEDRIRLEVGFSGNRVKGEAKYPVWNISCEVPAQHVADQVWSQCRETIRTMGFTQYRSQWGSDFPLAQLLALRAAHSGQGKGAPVAEELDLLRELMDG</sequence>
<gene>
    <name evidence="1" type="ORF">F8A88_14655</name>
</gene>